<keyword evidence="2" id="KW-0645">Protease</keyword>
<name>A2Q2T4_MEDTR</name>
<dbReference type="Gene3D" id="3.40.50.1460">
    <property type="match status" value="1"/>
</dbReference>
<reference evidence="1" key="2">
    <citation type="submission" date="2007-03" db="EMBL/GenBank/DDBJ databases">
        <authorList>
            <consortium name="The International Medicago Genome Annotation Group"/>
        </authorList>
    </citation>
    <scope>NUCLEOTIDE SEQUENCE</scope>
</reference>
<evidence type="ECO:0000313" key="3">
    <source>
        <dbReference type="EnsemblPlants" id="AES77213"/>
    </source>
</evidence>
<dbReference type="PaxDb" id="3880-AES77213"/>
<proteinExistence type="predicted"/>
<reference evidence="1" key="1">
    <citation type="submission" date="2004-10" db="EMBL/GenBank/DDBJ databases">
        <authorList>
            <person name="Town C.D."/>
        </authorList>
    </citation>
    <scope>NUCLEOTIDE SEQUENCE</scope>
</reference>
<reference evidence="2 4" key="4">
    <citation type="journal article" date="2014" name="BMC Genomics">
        <title>An improved genome release (version Mt4.0) for the model legume Medicago truncatula.</title>
        <authorList>
            <person name="Tang H."/>
            <person name="Krishnakumar V."/>
            <person name="Bidwell S."/>
            <person name="Rosen B."/>
            <person name="Chan A."/>
            <person name="Zhou S."/>
            <person name="Gentzbittel L."/>
            <person name="Childs K.L."/>
            <person name="Yandell M."/>
            <person name="Gundlach H."/>
            <person name="Mayer K.F."/>
            <person name="Schwartz D.C."/>
            <person name="Town C.D."/>
        </authorList>
    </citation>
    <scope>GENOME REANNOTATION</scope>
    <source>
        <strain evidence="3 4">cv. Jemalong A17</strain>
    </source>
</reference>
<reference evidence="2 4" key="3">
    <citation type="journal article" date="2011" name="Nature">
        <title>The Medicago genome provides insight into the evolution of rhizobial symbioses.</title>
        <authorList>
            <person name="Young N.D."/>
            <person name="Debelle F."/>
            <person name="Oldroyd G.E."/>
            <person name="Geurts R."/>
            <person name="Cannon S.B."/>
            <person name="Udvardi M.K."/>
            <person name="Benedito V.A."/>
            <person name="Mayer K.F."/>
            <person name="Gouzy J."/>
            <person name="Schoof H."/>
            <person name="Van de Peer Y."/>
            <person name="Proost S."/>
            <person name="Cook D.R."/>
            <person name="Meyers B.C."/>
            <person name="Spannagl M."/>
            <person name="Cheung F."/>
            <person name="De Mita S."/>
            <person name="Krishnakumar V."/>
            <person name="Gundlach H."/>
            <person name="Zhou S."/>
            <person name="Mudge J."/>
            <person name="Bharti A.K."/>
            <person name="Murray J.D."/>
            <person name="Naoumkina M.A."/>
            <person name="Rosen B."/>
            <person name="Silverstein K.A."/>
            <person name="Tang H."/>
            <person name="Rombauts S."/>
            <person name="Zhao P.X."/>
            <person name="Zhou P."/>
            <person name="Barbe V."/>
            <person name="Bardou P."/>
            <person name="Bechner M."/>
            <person name="Bellec A."/>
            <person name="Berger A."/>
            <person name="Berges H."/>
            <person name="Bidwell S."/>
            <person name="Bisseling T."/>
            <person name="Choisne N."/>
            <person name="Couloux A."/>
            <person name="Denny R."/>
            <person name="Deshpande S."/>
            <person name="Dai X."/>
            <person name="Doyle J.J."/>
            <person name="Dudez A.M."/>
            <person name="Farmer A.D."/>
            <person name="Fouteau S."/>
            <person name="Franken C."/>
            <person name="Gibelin C."/>
            <person name="Gish J."/>
            <person name="Goldstein S."/>
            <person name="Gonzalez A.J."/>
            <person name="Green P.J."/>
            <person name="Hallab A."/>
            <person name="Hartog M."/>
            <person name="Hua A."/>
            <person name="Humphray S.J."/>
            <person name="Jeong D.H."/>
            <person name="Jing Y."/>
            <person name="Jocker A."/>
            <person name="Kenton S.M."/>
            <person name="Kim D.J."/>
            <person name="Klee K."/>
            <person name="Lai H."/>
            <person name="Lang C."/>
            <person name="Lin S."/>
            <person name="Macmil S.L."/>
            <person name="Magdelenat G."/>
            <person name="Matthews L."/>
            <person name="McCorrison J."/>
            <person name="Monaghan E.L."/>
            <person name="Mun J.H."/>
            <person name="Najar F.Z."/>
            <person name="Nicholson C."/>
            <person name="Noirot C."/>
            <person name="O'Bleness M."/>
            <person name="Paule C.R."/>
            <person name="Poulain J."/>
            <person name="Prion F."/>
            <person name="Qin B."/>
            <person name="Qu C."/>
            <person name="Retzel E.F."/>
            <person name="Riddle C."/>
            <person name="Sallet E."/>
            <person name="Samain S."/>
            <person name="Samson N."/>
            <person name="Sanders I."/>
            <person name="Saurat O."/>
            <person name="Scarpelli C."/>
            <person name="Schiex T."/>
            <person name="Segurens B."/>
            <person name="Severin A.J."/>
            <person name="Sherrier D.J."/>
            <person name="Shi R."/>
            <person name="Sims S."/>
            <person name="Singer S.R."/>
            <person name="Sinharoy S."/>
            <person name="Sterck L."/>
            <person name="Viollet A."/>
            <person name="Wang B.B."/>
            <person name="Wang K."/>
            <person name="Wang M."/>
            <person name="Wang X."/>
            <person name="Warfsmann J."/>
            <person name="Weissenbach J."/>
            <person name="White D.D."/>
            <person name="White J.D."/>
            <person name="Wiley G.B."/>
            <person name="Wincker P."/>
            <person name="Xing Y."/>
            <person name="Yang L."/>
            <person name="Yao Z."/>
            <person name="Ying F."/>
            <person name="Zhai J."/>
            <person name="Zhou L."/>
            <person name="Zuber A."/>
            <person name="Denarie J."/>
            <person name="Dixon R.A."/>
            <person name="May G.D."/>
            <person name="Schwartz D.C."/>
            <person name="Rogers J."/>
            <person name="Quetier F."/>
            <person name="Town C.D."/>
            <person name="Roe B.A."/>
        </authorList>
    </citation>
    <scope>NUCLEOTIDE SEQUENCE [LARGE SCALE GENOMIC DNA]</scope>
    <source>
        <strain evidence="2">A17</strain>
        <strain evidence="3 4">cv. Jemalong A17</strain>
    </source>
</reference>
<evidence type="ECO:0000313" key="2">
    <source>
        <dbReference type="EMBL" id="AES77213.1"/>
    </source>
</evidence>
<evidence type="ECO:0000313" key="4">
    <source>
        <dbReference type="Proteomes" id="UP000002051"/>
    </source>
</evidence>
<protein>
    <submittedName>
        <fullName evidence="2">ICE-like protease (Caspase) p20 domain protein</fullName>
    </submittedName>
</protein>
<dbReference type="Proteomes" id="UP000002051">
    <property type="component" value="Unassembled WGS sequence"/>
</dbReference>
<organism evidence="1">
    <name type="scientific">Medicago truncatula</name>
    <name type="common">Barrel medic</name>
    <name type="synonym">Medicago tribuloides</name>
    <dbReference type="NCBI Taxonomy" id="3880"/>
    <lineage>
        <taxon>Eukaryota</taxon>
        <taxon>Viridiplantae</taxon>
        <taxon>Streptophyta</taxon>
        <taxon>Embryophyta</taxon>
        <taxon>Tracheophyta</taxon>
        <taxon>Spermatophyta</taxon>
        <taxon>Magnoliopsida</taxon>
        <taxon>eudicotyledons</taxon>
        <taxon>Gunneridae</taxon>
        <taxon>Pentapetalae</taxon>
        <taxon>rosids</taxon>
        <taxon>fabids</taxon>
        <taxon>Fabales</taxon>
        <taxon>Fabaceae</taxon>
        <taxon>Papilionoideae</taxon>
        <taxon>50 kb inversion clade</taxon>
        <taxon>NPAAA clade</taxon>
        <taxon>Hologalegina</taxon>
        <taxon>IRL clade</taxon>
        <taxon>Trifolieae</taxon>
        <taxon>Medicago</taxon>
    </lineage>
</organism>
<dbReference type="EMBL" id="CM001223">
    <property type="protein sequence ID" value="AES77213.1"/>
    <property type="molecule type" value="Genomic_DNA"/>
</dbReference>
<evidence type="ECO:0000313" key="1">
    <source>
        <dbReference type="EMBL" id="ABN09782.1"/>
    </source>
</evidence>
<dbReference type="GO" id="GO:0006508">
    <property type="term" value="P:proteolysis"/>
    <property type="evidence" value="ECO:0007669"/>
    <property type="project" value="UniProtKB-KW"/>
</dbReference>
<dbReference type="AlphaFoldDB" id="A2Q2T4"/>
<keyword evidence="4" id="KW-1185">Reference proteome</keyword>
<sequence>MKVERTFNNSTKFQHDINEIFGDLLDEICFLFIGDCCHSGGLLGGAREEGGVSNLLPVTDKGMTPNASTKRGLGVYMSACQTGQIT</sequence>
<dbReference type="EMBL" id="AC152184">
    <property type="protein sequence ID" value="ABN09782.1"/>
    <property type="molecule type" value="Genomic_DNA"/>
</dbReference>
<reference evidence="3" key="5">
    <citation type="submission" date="2015-04" db="UniProtKB">
        <authorList>
            <consortium name="EnsemblPlants"/>
        </authorList>
    </citation>
    <scope>IDENTIFICATION</scope>
    <source>
        <strain evidence="3">cv. Jemalong A17</strain>
    </source>
</reference>
<dbReference type="HOGENOM" id="CLU_2501367_0_0_1"/>
<dbReference type="GO" id="GO:0008233">
    <property type="term" value="F:peptidase activity"/>
    <property type="evidence" value="ECO:0007669"/>
    <property type="project" value="UniProtKB-KW"/>
</dbReference>
<keyword evidence="2" id="KW-0378">Hydrolase</keyword>
<gene>
    <name evidence="2" type="ordered locus">MTR_7g005830</name>
    <name evidence="1" type="ORF">MtrDRAFT_AC152184g11v2</name>
</gene>
<accession>A2Q2T4</accession>
<dbReference type="EnsemblPlants" id="AES77213">
    <property type="protein sequence ID" value="AES77213"/>
    <property type="gene ID" value="MTR_7g005830"/>
</dbReference>